<evidence type="ECO:0000256" key="2">
    <source>
        <dbReference type="ARBA" id="ARBA00022525"/>
    </source>
</evidence>
<evidence type="ECO:0000313" key="9">
    <source>
        <dbReference type="EMBL" id="PCS02726.1"/>
    </source>
</evidence>
<protein>
    <submittedName>
        <fullName evidence="10">LPXTG-motif cell wall anchor domain-containing protein</fullName>
    </submittedName>
</protein>
<name>A0A1K2HD95_9LACT</name>
<keyword evidence="3 7" id="KW-0732">Signal</keyword>
<dbReference type="Proteomes" id="UP000185655">
    <property type="component" value="Unassembled WGS sequence"/>
</dbReference>
<feature type="signal peptide" evidence="7">
    <location>
        <begin position="1"/>
        <end position="26"/>
    </location>
</feature>
<accession>A0A1K2HD95</accession>
<feature type="chain" id="PRO_5009678454" evidence="7">
    <location>
        <begin position="27"/>
        <end position="226"/>
    </location>
</feature>
<feature type="domain" description="Gram-positive cocci surface proteins LPxTG" evidence="8">
    <location>
        <begin position="184"/>
        <end position="219"/>
    </location>
</feature>
<feature type="compositionally biased region" description="Polar residues" evidence="5">
    <location>
        <begin position="165"/>
        <end position="187"/>
    </location>
</feature>
<keyword evidence="12" id="KW-1185">Reference proteome</keyword>
<organism evidence="10 11">
    <name type="scientific">Pseudolactococcus chungangensis CAU 28 = DSM 22330</name>
    <dbReference type="NCBI Taxonomy" id="1122154"/>
    <lineage>
        <taxon>Bacteria</taxon>
        <taxon>Bacillati</taxon>
        <taxon>Bacillota</taxon>
        <taxon>Bacilli</taxon>
        <taxon>Lactobacillales</taxon>
        <taxon>Streptococcaceae</taxon>
        <taxon>Pseudolactococcus</taxon>
    </lineage>
</organism>
<dbReference type="Pfam" id="PF00746">
    <property type="entry name" value="Gram_pos_anchor"/>
    <property type="match status" value="1"/>
</dbReference>
<dbReference type="RefSeq" id="WP_031366032.1">
    <property type="nucleotide sequence ID" value="NZ_FPKS01000006.1"/>
</dbReference>
<evidence type="ECO:0000256" key="3">
    <source>
        <dbReference type="ARBA" id="ARBA00022729"/>
    </source>
</evidence>
<reference evidence="9 12" key="1">
    <citation type="submission" date="2014-12" db="EMBL/GenBank/DDBJ databases">
        <title>Draft genome sequences of 10 type strains of Lactococcus.</title>
        <authorList>
            <person name="Sun Z."/>
            <person name="Zhong Z."/>
            <person name="Liu W."/>
            <person name="Zhang W."/>
            <person name="Zhang H."/>
        </authorList>
    </citation>
    <scope>NUCLEOTIDE SEQUENCE [LARGE SCALE GENOMIC DNA]</scope>
    <source>
        <strain evidence="9 12">DSM 22330</strain>
    </source>
</reference>
<proteinExistence type="predicted"/>
<feature type="transmembrane region" description="Helical" evidence="6">
    <location>
        <begin position="194"/>
        <end position="212"/>
    </location>
</feature>
<evidence type="ECO:0000313" key="12">
    <source>
        <dbReference type="Proteomes" id="UP000218979"/>
    </source>
</evidence>
<evidence type="ECO:0000256" key="1">
    <source>
        <dbReference type="ARBA" id="ARBA00022512"/>
    </source>
</evidence>
<dbReference type="EMBL" id="FPKS01000006">
    <property type="protein sequence ID" value="SFZ74800.1"/>
    <property type="molecule type" value="Genomic_DNA"/>
</dbReference>
<keyword evidence="6" id="KW-1133">Transmembrane helix</keyword>
<keyword evidence="6" id="KW-0472">Membrane</keyword>
<keyword evidence="4" id="KW-0572">Peptidoglycan-anchor</keyword>
<keyword evidence="1" id="KW-0134">Cell wall</keyword>
<sequence length="226" mass="24756">MAYKHRRILTALAAALILFSAKPALAEDYQINIKDDAATRTQELIFEEHGVGSGDSETYTIHVDNQTSSTHAIRLKNIDILEDSILLDKLAFAFNQSEDNLLFRKADMTAILNKELYQIAPNKSGSFELTMTVDDNLTNAYQGKSCTLGFNFDIINLNHKDPAPSASTPQTGGNLPTTNTAGQTTGRLPNTGEVIMFTSAGVLVLLGFFLLLGKRQKDKSEEGRQS</sequence>
<evidence type="ECO:0000256" key="5">
    <source>
        <dbReference type="SAM" id="MobiDB-lite"/>
    </source>
</evidence>
<evidence type="ECO:0000256" key="4">
    <source>
        <dbReference type="ARBA" id="ARBA00023088"/>
    </source>
</evidence>
<dbReference type="NCBIfam" id="TIGR01167">
    <property type="entry name" value="LPXTG_anchor"/>
    <property type="match status" value="1"/>
</dbReference>
<evidence type="ECO:0000256" key="6">
    <source>
        <dbReference type="SAM" id="Phobius"/>
    </source>
</evidence>
<evidence type="ECO:0000313" key="10">
    <source>
        <dbReference type="EMBL" id="SFZ74800.1"/>
    </source>
</evidence>
<dbReference type="InterPro" id="IPR019931">
    <property type="entry name" value="LPXTG_anchor"/>
</dbReference>
<dbReference type="AlphaFoldDB" id="A0A1K2HD95"/>
<evidence type="ECO:0000256" key="7">
    <source>
        <dbReference type="SAM" id="SignalP"/>
    </source>
</evidence>
<feature type="region of interest" description="Disordered" evidence="5">
    <location>
        <begin position="161"/>
        <end position="187"/>
    </location>
</feature>
<gene>
    <name evidence="9" type="ORF">RR45_GL000435</name>
    <name evidence="10" type="ORF">SAMN02746068_01359</name>
</gene>
<evidence type="ECO:0000313" key="11">
    <source>
        <dbReference type="Proteomes" id="UP000185655"/>
    </source>
</evidence>
<dbReference type="STRING" id="1122154.SAMN02746068_01359"/>
<keyword evidence="2" id="KW-0964">Secreted</keyword>
<dbReference type="Proteomes" id="UP000218979">
    <property type="component" value="Unassembled WGS sequence"/>
</dbReference>
<keyword evidence="6" id="KW-0812">Transmembrane</keyword>
<reference evidence="10 11" key="2">
    <citation type="submission" date="2016-11" db="EMBL/GenBank/DDBJ databases">
        <authorList>
            <person name="Jaros S."/>
            <person name="Januszkiewicz K."/>
            <person name="Wedrychowicz H."/>
        </authorList>
    </citation>
    <scope>NUCLEOTIDE SEQUENCE [LARGE SCALE GENOMIC DNA]</scope>
    <source>
        <strain evidence="10 11">DSM 22330</strain>
    </source>
</reference>
<evidence type="ECO:0000259" key="8">
    <source>
        <dbReference type="Pfam" id="PF00746"/>
    </source>
</evidence>
<dbReference type="EMBL" id="JXJT01000013">
    <property type="protein sequence ID" value="PCS02726.1"/>
    <property type="molecule type" value="Genomic_DNA"/>
</dbReference>